<reference evidence="4" key="1">
    <citation type="journal article" date="2019" name="Int. J. Syst. Evol. Microbiol.">
        <title>The Global Catalogue of Microorganisms (GCM) 10K type strain sequencing project: providing services to taxonomists for standard genome sequencing and annotation.</title>
        <authorList>
            <consortium name="The Broad Institute Genomics Platform"/>
            <consortium name="The Broad Institute Genome Sequencing Center for Infectious Disease"/>
            <person name="Wu L."/>
            <person name="Ma J."/>
        </authorList>
    </citation>
    <scope>NUCLEOTIDE SEQUENCE [LARGE SCALE GENOMIC DNA]</scope>
    <source>
        <strain evidence="4">CCUG 62974</strain>
    </source>
</reference>
<evidence type="ECO:0000313" key="3">
    <source>
        <dbReference type="EMBL" id="MFD0886351.1"/>
    </source>
</evidence>
<keyword evidence="4" id="KW-1185">Reference proteome</keyword>
<name>A0ABW3DTH5_9ACTN</name>
<dbReference type="Gene3D" id="3.40.605.10">
    <property type="entry name" value="Aldehyde Dehydrogenase, Chain A, domain 1"/>
    <property type="match status" value="1"/>
</dbReference>
<feature type="non-terminal residue" evidence="3">
    <location>
        <position position="101"/>
    </location>
</feature>
<dbReference type="EMBL" id="JBHTHX010000584">
    <property type="protein sequence ID" value="MFD0886351.1"/>
    <property type="molecule type" value="Genomic_DNA"/>
</dbReference>
<accession>A0ABW3DTH5</accession>
<organism evidence="3 4">
    <name type="scientific">Streptosporangium algeriense</name>
    <dbReference type="NCBI Taxonomy" id="1682748"/>
    <lineage>
        <taxon>Bacteria</taxon>
        <taxon>Bacillati</taxon>
        <taxon>Actinomycetota</taxon>
        <taxon>Actinomycetes</taxon>
        <taxon>Streptosporangiales</taxon>
        <taxon>Streptosporangiaceae</taxon>
        <taxon>Streptosporangium</taxon>
    </lineage>
</organism>
<dbReference type="SUPFAM" id="SSF53720">
    <property type="entry name" value="ALDH-like"/>
    <property type="match status" value="1"/>
</dbReference>
<evidence type="ECO:0000259" key="2">
    <source>
        <dbReference type="Pfam" id="PF00171"/>
    </source>
</evidence>
<proteinExistence type="predicted"/>
<evidence type="ECO:0000313" key="4">
    <source>
        <dbReference type="Proteomes" id="UP001597024"/>
    </source>
</evidence>
<dbReference type="Pfam" id="PF00171">
    <property type="entry name" value="Aldedh"/>
    <property type="match status" value="1"/>
</dbReference>
<dbReference type="Proteomes" id="UP001597024">
    <property type="component" value="Unassembled WGS sequence"/>
</dbReference>
<dbReference type="InterPro" id="IPR015590">
    <property type="entry name" value="Aldehyde_DH_dom"/>
</dbReference>
<comment type="caution">
    <text evidence="3">The sequence shown here is derived from an EMBL/GenBank/DDBJ whole genome shotgun (WGS) entry which is preliminary data.</text>
</comment>
<gene>
    <name evidence="3" type="ORF">ACFQ08_17530</name>
</gene>
<evidence type="ECO:0000256" key="1">
    <source>
        <dbReference type="ARBA" id="ARBA00023002"/>
    </source>
</evidence>
<dbReference type="InterPro" id="IPR016161">
    <property type="entry name" value="Ald_DH/histidinol_DH"/>
</dbReference>
<protein>
    <submittedName>
        <fullName evidence="3">Aldehyde dehydrogenase family protein</fullName>
    </submittedName>
</protein>
<feature type="domain" description="Aldehyde dehydrogenase" evidence="2">
    <location>
        <begin position="57"/>
        <end position="100"/>
    </location>
</feature>
<keyword evidence="1" id="KW-0560">Oxidoreductase</keyword>
<dbReference type="InterPro" id="IPR016162">
    <property type="entry name" value="Ald_DH_N"/>
</dbReference>
<sequence length="101" mass="10714">MSSCHLPRIAIASGSCHYRPVVSGGRPEYPSSMAVTVGVDRTLDPAMVARIVQQVTSSGGTRTIIAPFTEEPLADMPVSTAQDVRAAYAKARAAQREWAAL</sequence>